<evidence type="ECO:0000313" key="1">
    <source>
        <dbReference type="EMBL" id="KXP00858.1"/>
    </source>
</evidence>
<sequence>MIILAPTSPAFGLTADELTERHAELPLVDQVQRQRELNAADGIADLVLPPAALDRLAALRVGEAAA</sequence>
<dbReference type="RefSeq" id="WP_068743603.1">
    <property type="nucleotide sequence ID" value="NZ_LSRE01000002.1"/>
</dbReference>
<accession>A0A137ZRP8</accession>
<dbReference type="Proteomes" id="UP000070409">
    <property type="component" value="Unassembled WGS sequence"/>
</dbReference>
<comment type="caution">
    <text evidence="1">The sequence shown here is derived from an EMBL/GenBank/DDBJ whole genome shotgun (WGS) entry which is preliminary data.</text>
</comment>
<evidence type="ECO:0000313" key="2">
    <source>
        <dbReference type="Proteomes" id="UP000070409"/>
    </source>
</evidence>
<dbReference type="EMBL" id="LSRE01000002">
    <property type="protein sequence ID" value="KXP00858.1"/>
    <property type="molecule type" value="Genomic_DNA"/>
</dbReference>
<name>A0A137ZRP8_9ACTN</name>
<protein>
    <submittedName>
        <fullName evidence="1">Uncharacterized protein</fullName>
    </submittedName>
</protein>
<gene>
    <name evidence="1" type="ORF">AXK61_12680</name>
</gene>
<organism evidence="1 2">
    <name type="scientific">Tsukamurella pseudospumae</name>
    <dbReference type="NCBI Taxonomy" id="239498"/>
    <lineage>
        <taxon>Bacteria</taxon>
        <taxon>Bacillati</taxon>
        <taxon>Actinomycetota</taxon>
        <taxon>Actinomycetes</taxon>
        <taxon>Mycobacteriales</taxon>
        <taxon>Tsukamurellaceae</taxon>
        <taxon>Tsukamurella</taxon>
    </lineage>
</organism>
<proteinExistence type="predicted"/>
<reference evidence="1 2" key="1">
    <citation type="submission" date="2016-02" db="EMBL/GenBank/DDBJ databases">
        <authorList>
            <person name="Teng J.L."/>
            <person name="Tang Y."/>
            <person name="Huang Y."/>
            <person name="Guo F."/>
            <person name="Wei W."/>
            <person name="Chen J.H."/>
            <person name="Wong S.Y."/>
            <person name="Lau S.K."/>
            <person name="Woo P.C."/>
        </authorList>
    </citation>
    <scope>NUCLEOTIDE SEQUENCE [LARGE SCALE GENOMIC DNA]</scope>
    <source>
        <strain evidence="1 2">JCM 13375</strain>
    </source>
</reference>
<keyword evidence="2" id="KW-1185">Reference proteome</keyword>